<sequence length="578" mass="61522">MPDHPATVLRPIRVLPAPVVARIAAGEVIERPASVVKELVENALDAGARQIRIDVQGGGLALIRVSDDGCGIPADQMPLACARHATSKLPDDDLEQVRTLGFRGEALPSIATVAELTLVSATDNSGVGHRLVLRGGSVAVSEPAPRSRGTTVTVRHLFQNVPARLASCGRPQTEIREISQTVRRLALAAPHVRMSLYIDGRLTLHTDGGGDLGEALVAVYGAALSGRLIPLGPIEVASARIAGVVAGPEVTRPGRGQITFIVNGRAVQPRGLLAQVETAYRPVLPRGRHPVLAVTIDVPPGLVDINIHPAKLEVRLRAEREIGAAIGEMIRDALGRQPLPLRAEPAVGVAALAPTLAHLAEARPVWDDDAPIITPGLPPLRLIDQVQGRLLLLEGDDGLYLVDQHRAHERVIFEHLVARHGDGGPEPVALPEPLLLELRPAQVARFARRLDDLAALGFQCESFGGRMFLLRAAPALPGVFTTPGDTALAGVGETDGLVAELVALADSEPGEGEGWRQELLVRLACRSAVRRGRHLERPAMRALVEALGHTRAPAVCPHGSPLLIHVSDTLLERQFGWR</sequence>
<dbReference type="Gene3D" id="3.30.1370.100">
    <property type="entry name" value="MutL, C-terminal domain, regulatory subdomain"/>
    <property type="match status" value="1"/>
</dbReference>
<reference evidence="8 9" key="2">
    <citation type="journal article" date="2010" name="Stand. Genomic Sci.">
        <title>Complete genome sequence of Desulfohalobium retbaense type strain (HR(100)).</title>
        <authorList>
            <person name="Spring S."/>
            <person name="Nolan M."/>
            <person name="Lapidus A."/>
            <person name="Glavina Del Rio T."/>
            <person name="Copeland A."/>
            <person name="Tice H."/>
            <person name="Cheng J.F."/>
            <person name="Lucas S."/>
            <person name="Land M."/>
            <person name="Chen F."/>
            <person name="Bruce D."/>
            <person name="Goodwin L."/>
            <person name="Pitluck S."/>
            <person name="Ivanova N."/>
            <person name="Mavromatis K."/>
            <person name="Mikhailova N."/>
            <person name="Pati A."/>
            <person name="Chen A."/>
            <person name="Palaniappan K."/>
            <person name="Hauser L."/>
            <person name="Chang Y.J."/>
            <person name="Jeffries C.D."/>
            <person name="Munk C."/>
            <person name="Kiss H."/>
            <person name="Chain P."/>
            <person name="Han C."/>
            <person name="Brettin T."/>
            <person name="Detter J.C."/>
            <person name="Schuler E."/>
            <person name="Goker M."/>
            <person name="Rohde M."/>
            <person name="Bristow J."/>
            <person name="Eisen J.A."/>
            <person name="Markowitz V."/>
            <person name="Hugenholtz P."/>
            <person name="Kyrpides N.C."/>
            <person name="Klenk H.P."/>
        </authorList>
    </citation>
    <scope>NUCLEOTIDE SEQUENCE [LARGE SCALE GENOMIC DNA]</scope>
    <source>
        <strain evidence="9">ATCC 49802 / DSM 20745 / S 6022</strain>
    </source>
</reference>
<dbReference type="InterPro" id="IPR037198">
    <property type="entry name" value="MutL_C_sf"/>
</dbReference>
<organism evidence="8 9">
    <name type="scientific">Sphaerobacter thermophilus (strain ATCC 49802 / DSM 20745 / KCCM 41009 / NCIMB 13125 / S 6022)</name>
    <dbReference type="NCBI Taxonomy" id="479434"/>
    <lineage>
        <taxon>Bacteria</taxon>
        <taxon>Pseudomonadati</taxon>
        <taxon>Thermomicrobiota</taxon>
        <taxon>Thermomicrobia</taxon>
        <taxon>Sphaerobacterales</taxon>
        <taxon>Sphaerobacterineae</taxon>
        <taxon>Sphaerobacteraceae</taxon>
        <taxon>Sphaerobacter</taxon>
    </lineage>
</organism>
<dbReference type="Gene3D" id="3.30.565.10">
    <property type="entry name" value="Histidine kinase-like ATPase, C-terminal domain"/>
    <property type="match status" value="1"/>
</dbReference>
<dbReference type="CDD" id="cd00782">
    <property type="entry name" value="MutL_Trans"/>
    <property type="match status" value="1"/>
</dbReference>
<evidence type="ECO:0000256" key="3">
    <source>
        <dbReference type="ARBA" id="ARBA00022763"/>
    </source>
</evidence>
<dbReference type="EMBL" id="CP001823">
    <property type="protein sequence ID" value="ACZ38255.1"/>
    <property type="molecule type" value="Genomic_DNA"/>
</dbReference>
<dbReference type="SMART" id="SM01340">
    <property type="entry name" value="DNA_mis_repair"/>
    <property type="match status" value="1"/>
</dbReference>
<protein>
    <recommendedName>
        <fullName evidence="2 5">DNA mismatch repair protein MutL</fullName>
    </recommendedName>
</protein>
<dbReference type="OrthoDB" id="9763467at2"/>
<accession>D1C1Y8</accession>
<dbReference type="eggNOG" id="COG0323">
    <property type="taxonomic scope" value="Bacteria"/>
</dbReference>
<dbReference type="InterPro" id="IPR038973">
    <property type="entry name" value="MutL/Mlh/Pms-like"/>
</dbReference>
<dbReference type="InterPro" id="IPR002099">
    <property type="entry name" value="MutL/Mlh/PMS"/>
</dbReference>
<evidence type="ECO:0000259" key="6">
    <source>
        <dbReference type="SMART" id="SM00853"/>
    </source>
</evidence>
<dbReference type="SUPFAM" id="SSF118116">
    <property type="entry name" value="DNA mismatch repair protein MutL"/>
    <property type="match status" value="1"/>
</dbReference>
<dbReference type="PROSITE" id="PS00058">
    <property type="entry name" value="DNA_MISMATCH_REPAIR_1"/>
    <property type="match status" value="1"/>
</dbReference>
<dbReference type="GO" id="GO:0005524">
    <property type="term" value="F:ATP binding"/>
    <property type="evidence" value="ECO:0007669"/>
    <property type="project" value="InterPro"/>
</dbReference>
<dbReference type="Gene3D" id="3.30.1540.20">
    <property type="entry name" value="MutL, C-terminal domain, dimerisation subdomain"/>
    <property type="match status" value="1"/>
</dbReference>
<dbReference type="InterPro" id="IPR014790">
    <property type="entry name" value="MutL_C"/>
</dbReference>
<dbReference type="InterPro" id="IPR042120">
    <property type="entry name" value="MutL_C_dimsub"/>
</dbReference>
<dbReference type="InterPro" id="IPR020667">
    <property type="entry name" value="DNA_mismatch_repair_MutL"/>
</dbReference>
<dbReference type="Gene3D" id="3.30.230.10">
    <property type="match status" value="1"/>
</dbReference>
<dbReference type="GO" id="GO:0032300">
    <property type="term" value="C:mismatch repair complex"/>
    <property type="evidence" value="ECO:0007669"/>
    <property type="project" value="InterPro"/>
</dbReference>
<dbReference type="InterPro" id="IPR014762">
    <property type="entry name" value="DNA_mismatch_repair_CS"/>
</dbReference>
<dbReference type="Proteomes" id="UP000002027">
    <property type="component" value="Chromosome 1"/>
</dbReference>
<dbReference type="InterPro" id="IPR013507">
    <property type="entry name" value="DNA_mismatch_S5_2-like"/>
</dbReference>
<comment type="function">
    <text evidence="5">This protein is involved in the repair of mismatches in DNA. It is required for dam-dependent methyl-directed DNA mismatch repair. May act as a 'molecular matchmaker', a protein that promotes the formation of a stable complex between two or more DNA-binding proteins in an ATP-dependent manner without itself being part of a final effector complex.</text>
</comment>
<dbReference type="InterPro" id="IPR042121">
    <property type="entry name" value="MutL_C_regsub"/>
</dbReference>
<dbReference type="CDD" id="cd16926">
    <property type="entry name" value="HATPase_MutL-MLH-PMS-like"/>
    <property type="match status" value="1"/>
</dbReference>
<dbReference type="SUPFAM" id="SSF55874">
    <property type="entry name" value="ATPase domain of HSP90 chaperone/DNA topoisomerase II/histidine kinase"/>
    <property type="match status" value="1"/>
</dbReference>
<dbReference type="STRING" id="479434.Sthe_0818"/>
<dbReference type="Pfam" id="PF01119">
    <property type="entry name" value="DNA_mis_repair"/>
    <property type="match status" value="1"/>
</dbReference>
<dbReference type="GO" id="GO:0006298">
    <property type="term" value="P:mismatch repair"/>
    <property type="evidence" value="ECO:0007669"/>
    <property type="project" value="UniProtKB-UniRule"/>
</dbReference>
<reference evidence="9" key="1">
    <citation type="submission" date="2009-11" db="EMBL/GenBank/DDBJ databases">
        <title>The complete chromosome 1 of Sphaerobacter thermophilus DSM 20745.</title>
        <authorList>
            <person name="Lucas S."/>
            <person name="Copeland A."/>
            <person name="Lapidus A."/>
            <person name="Glavina del Rio T."/>
            <person name="Dalin E."/>
            <person name="Tice H."/>
            <person name="Bruce D."/>
            <person name="Goodwin L."/>
            <person name="Pitluck S."/>
            <person name="Kyrpides N."/>
            <person name="Mavromatis K."/>
            <person name="Ivanova N."/>
            <person name="Mikhailova N."/>
            <person name="LaButti K.M."/>
            <person name="Clum A."/>
            <person name="Sun H.I."/>
            <person name="Brettin T."/>
            <person name="Detter J.C."/>
            <person name="Han C."/>
            <person name="Larimer F."/>
            <person name="Land M."/>
            <person name="Hauser L."/>
            <person name="Markowitz V."/>
            <person name="Cheng J.F."/>
            <person name="Hugenholtz P."/>
            <person name="Woyke T."/>
            <person name="Wu D."/>
            <person name="Steenblock K."/>
            <person name="Schneider S."/>
            <person name="Pukall R."/>
            <person name="Goeker M."/>
            <person name="Klenk H.P."/>
            <person name="Eisen J.A."/>
        </authorList>
    </citation>
    <scope>NUCLEOTIDE SEQUENCE [LARGE SCALE GENOMIC DNA]</scope>
    <source>
        <strain evidence="9">ATCC 49802 / DSM 20745 / S 6022</strain>
    </source>
</reference>
<evidence type="ECO:0000313" key="8">
    <source>
        <dbReference type="EMBL" id="ACZ38255.1"/>
    </source>
</evidence>
<dbReference type="InParanoid" id="D1C1Y8"/>
<keyword evidence="3 5" id="KW-0227">DNA damage</keyword>
<evidence type="ECO:0000256" key="1">
    <source>
        <dbReference type="ARBA" id="ARBA00006082"/>
    </source>
</evidence>
<dbReference type="PANTHER" id="PTHR10073:SF12">
    <property type="entry name" value="DNA MISMATCH REPAIR PROTEIN MLH1"/>
    <property type="match status" value="1"/>
</dbReference>
<keyword evidence="4 5" id="KW-0234">DNA repair</keyword>
<comment type="similarity">
    <text evidence="1 5">Belongs to the DNA mismatch repair MutL/HexB family.</text>
</comment>
<name>D1C1Y8_SPHTD</name>
<dbReference type="Pfam" id="PF08676">
    <property type="entry name" value="MutL_C"/>
    <property type="match status" value="1"/>
</dbReference>
<dbReference type="RefSeq" id="WP_012871302.1">
    <property type="nucleotide sequence ID" value="NC_013523.1"/>
</dbReference>
<dbReference type="SMART" id="SM00853">
    <property type="entry name" value="MutL_C"/>
    <property type="match status" value="1"/>
</dbReference>
<evidence type="ECO:0000313" key="9">
    <source>
        <dbReference type="Proteomes" id="UP000002027"/>
    </source>
</evidence>
<dbReference type="HOGENOM" id="CLU_004131_4_2_0"/>
<dbReference type="GO" id="GO:0140664">
    <property type="term" value="F:ATP-dependent DNA damage sensor activity"/>
    <property type="evidence" value="ECO:0007669"/>
    <property type="project" value="InterPro"/>
</dbReference>
<dbReference type="AlphaFoldDB" id="D1C1Y8"/>
<dbReference type="GO" id="GO:0016887">
    <property type="term" value="F:ATP hydrolysis activity"/>
    <property type="evidence" value="ECO:0007669"/>
    <property type="project" value="InterPro"/>
</dbReference>
<dbReference type="InterPro" id="IPR014721">
    <property type="entry name" value="Ribsml_uS5_D2-typ_fold_subgr"/>
</dbReference>
<dbReference type="InterPro" id="IPR020568">
    <property type="entry name" value="Ribosomal_Su5_D2-typ_SF"/>
</dbReference>
<gene>
    <name evidence="5" type="primary">mutL</name>
    <name evidence="8" type="ordered locus">Sthe_0818</name>
</gene>
<dbReference type="FunCoup" id="D1C1Y8">
    <property type="interactions" value="453"/>
</dbReference>
<dbReference type="HAMAP" id="MF_00149">
    <property type="entry name" value="DNA_mis_repair"/>
    <property type="match status" value="1"/>
</dbReference>
<keyword evidence="9" id="KW-1185">Reference proteome</keyword>
<dbReference type="InterPro" id="IPR003594">
    <property type="entry name" value="HATPase_dom"/>
</dbReference>
<feature type="domain" description="DNA mismatch repair protein S5" evidence="7">
    <location>
        <begin position="216"/>
        <end position="335"/>
    </location>
</feature>
<feature type="domain" description="MutL C-terminal dimerisation" evidence="6">
    <location>
        <begin position="382"/>
        <end position="535"/>
    </location>
</feature>
<dbReference type="Pfam" id="PF02518">
    <property type="entry name" value="HATPase_c"/>
    <property type="match status" value="1"/>
</dbReference>
<evidence type="ECO:0000259" key="7">
    <source>
        <dbReference type="SMART" id="SM01340"/>
    </source>
</evidence>
<dbReference type="NCBIfam" id="TIGR00585">
    <property type="entry name" value="mutl"/>
    <property type="match status" value="1"/>
</dbReference>
<dbReference type="SUPFAM" id="SSF54211">
    <property type="entry name" value="Ribosomal protein S5 domain 2-like"/>
    <property type="match status" value="1"/>
</dbReference>
<dbReference type="InterPro" id="IPR036890">
    <property type="entry name" value="HATPase_C_sf"/>
</dbReference>
<evidence type="ECO:0000256" key="5">
    <source>
        <dbReference type="HAMAP-Rule" id="MF_00149"/>
    </source>
</evidence>
<dbReference type="FunFam" id="3.30.565.10:FF:000003">
    <property type="entry name" value="DNA mismatch repair endonuclease MutL"/>
    <property type="match status" value="1"/>
</dbReference>
<evidence type="ECO:0000256" key="4">
    <source>
        <dbReference type="ARBA" id="ARBA00023204"/>
    </source>
</evidence>
<proteinExistence type="inferred from homology"/>
<dbReference type="GO" id="GO:0030983">
    <property type="term" value="F:mismatched DNA binding"/>
    <property type="evidence" value="ECO:0007669"/>
    <property type="project" value="InterPro"/>
</dbReference>
<dbReference type="KEGG" id="sti:Sthe_0818"/>
<dbReference type="PANTHER" id="PTHR10073">
    <property type="entry name" value="DNA MISMATCH REPAIR PROTEIN MLH, PMS, MUTL"/>
    <property type="match status" value="1"/>
</dbReference>
<evidence type="ECO:0000256" key="2">
    <source>
        <dbReference type="ARBA" id="ARBA00021975"/>
    </source>
</evidence>